<feature type="compositionally biased region" description="Low complexity" evidence="1">
    <location>
        <begin position="189"/>
        <end position="224"/>
    </location>
</feature>
<organism evidence="3 4">
    <name type="scientific">Mortierella hygrophila</name>
    <dbReference type="NCBI Taxonomy" id="979708"/>
    <lineage>
        <taxon>Eukaryota</taxon>
        <taxon>Fungi</taxon>
        <taxon>Fungi incertae sedis</taxon>
        <taxon>Mucoromycota</taxon>
        <taxon>Mortierellomycotina</taxon>
        <taxon>Mortierellomycetes</taxon>
        <taxon>Mortierellales</taxon>
        <taxon>Mortierellaceae</taxon>
        <taxon>Mortierella</taxon>
    </lineage>
</organism>
<feature type="region of interest" description="Disordered" evidence="1">
    <location>
        <begin position="305"/>
        <end position="337"/>
    </location>
</feature>
<keyword evidence="4" id="KW-1185">Reference proteome</keyword>
<proteinExistence type="predicted"/>
<reference evidence="3" key="1">
    <citation type="journal article" date="2020" name="Fungal Divers.">
        <title>Resolving the Mortierellaceae phylogeny through synthesis of multi-gene phylogenetics and phylogenomics.</title>
        <authorList>
            <person name="Vandepol N."/>
            <person name="Liber J."/>
            <person name="Desiro A."/>
            <person name="Na H."/>
            <person name="Kennedy M."/>
            <person name="Barry K."/>
            <person name="Grigoriev I.V."/>
            <person name="Miller A.N."/>
            <person name="O'Donnell K."/>
            <person name="Stajich J.E."/>
            <person name="Bonito G."/>
        </authorList>
    </citation>
    <scope>NUCLEOTIDE SEQUENCE</scope>
    <source>
        <strain evidence="3">NRRL 2591</strain>
    </source>
</reference>
<name>A0A9P6K8B1_9FUNG</name>
<feature type="compositionally biased region" description="Basic residues" evidence="1">
    <location>
        <begin position="177"/>
        <end position="188"/>
    </location>
</feature>
<feature type="region of interest" description="Disordered" evidence="1">
    <location>
        <begin position="156"/>
        <end position="237"/>
    </location>
</feature>
<dbReference type="Proteomes" id="UP000723463">
    <property type="component" value="Unassembled WGS sequence"/>
</dbReference>
<keyword evidence="2" id="KW-0732">Signal</keyword>
<protein>
    <submittedName>
        <fullName evidence="3">Uncharacterized protein</fullName>
    </submittedName>
</protein>
<dbReference type="AlphaFoldDB" id="A0A9P6K8B1"/>
<feature type="region of interest" description="Disordered" evidence="1">
    <location>
        <begin position="69"/>
        <end position="124"/>
    </location>
</feature>
<evidence type="ECO:0000256" key="1">
    <source>
        <dbReference type="SAM" id="MobiDB-lite"/>
    </source>
</evidence>
<evidence type="ECO:0000313" key="3">
    <source>
        <dbReference type="EMBL" id="KAF9550961.1"/>
    </source>
</evidence>
<accession>A0A9P6K8B1</accession>
<comment type="caution">
    <text evidence="3">The sequence shown here is derived from an EMBL/GenBank/DDBJ whole genome shotgun (WGS) entry which is preliminary data.</text>
</comment>
<evidence type="ECO:0000313" key="4">
    <source>
        <dbReference type="Proteomes" id="UP000723463"/>
    </source>
</evidence>
<feature type="signal peptide" evidence="2">
    <location>
        <begin position="1"/>
        <end position="18"/>
    </location>
</feature>
<gene>
    <name evidence="3" type="ORF">EC957_010728</name>
</gene>
<feature type="chain" id="PRO_5040392520" evidence="2">
    <location>
        <begin position="19"/>
        <end position="337"/>
    </location>
</feature>
<feature type="compositionally biased region" description="Low complexity" evidence="1">
    <location>
        <begin position="156"/>
        <end position="176"/>
    </location>
</feature>
<feature type="compositionally biased region" description="Low complexity" evidence="1">
    <location>
        <begin position="97"/>
        <end position="113"/>
    </location>
</feature>
<dbReference type="EMBL" id="JAAAXW010000007">
    <property type="protein sequence ID" value="KAF9550961.1"/>
    <property type="molecule type" value="Genomic_DNA"/>
</dbReference>
<evidence type="ECO:0000256" key="2">
    <source>
        <dbReference type="SAM" id="SignalP"/>
    </source>
</evidence>
<sequence>MQALTPLLFSMLFHRFSTKNTADMSPDAEGNYPIESLLGGRNSTSNSSYRNSTSSELLAASFSFGEGYPVDNNHNDNRSAKARRHHSTGTLLDSAQSSSSSTNPMNNNIRRNNTVPQVRRASRPERLSIDHAAFIATYPSLDGLGDMGYRSSSSMDYYRNNNNNNTADTANNSSPSPRRKASSSKLRKQQSQETLPASRTSTSSIASMVSDASSSTSCSSSASSVHEPLTPTKSSNYHSIDGIDAVSSIKKSSKRASMPVSIVRSNNKNSLINIESFAADDEQEEENRVKSLAVCQSPQSDNFFSTEEGFAGSAANNSTASSEGVVKARGQRQLIAH</sequence>
<feature type="compositionally biased region" description="Low complexity" evidence="1">
    <location>
        <begin position="311"/>
        <end position="322"/>
    </location>
</feature>